<reference evidence="1 2" key="2">
    <citation type="submission" date="2018-07" db="EMBL/GenBank/DDBJ databases">
        <title>Diversity of Mesorhizobium strains in Brazil.</title>
        <authorList>
            <person name="Helene L.C.F."/>
            <person name="Dall'Agnol R."/>
            <person name="Delamuta J.R.M."/>
            <person name="Hungria M."/>
        </authorList>
    </citation>
    <scope>NUCLEOTIDE SEQUENCE [LARGE SCALE GENOMIC DNA]</scope>
    <source>
        <strain evidence="1 2">CNPSo 3140</strain>
    </source>
</reference>
<dbReference type="EMBL" id="QMBQ01000005">
    <property type="protein sequence ID" value="RAZ74961.1"/>
    <property type="molecule type" value="Genomic_DNA"/>
</dbReference>
<sequence length="96" mass="10636">MSLRMGASRWFAGLHLAKQARLVVGQAMRSIVTRRAQSLEISLSLPQVVIPGRSKKRSAANRAEFWTLALYGSGHGMILGSALRCASLRQWMTKPR</sequence>
<evidence type="ECO:0000313" key="1">
    <source>
        <dbReference type="EMBL" id="RAZ74961.1"/>
    </source>
</evidence>
<gene>
    <name evidence="1" type="ORF">DPM35_18730</name>
</gene>
<evidence type="ECO:0000313" key="2">
    <source>
        <dbReference type="Proteomes" id="UP000251956"/>
    </source>
</evidence>
<reference evidence="2" key="1">
    <citation type="submission" date="2018-06" db="EMBL/GenBank/DDBJ databases">
        <authorList>
            <person name="Helene L.C."/>
            <person name="Dall'Agnol R."/>
            <person name="Delamuta J.R."/>
            <person name="Hungria M."/>
        </authorList>
    </citation>
    <scope>NUCLEOTIDE SEQUENCE [LARGE SCALE GENOMIC DNA]</scope>
    <source>
        <strain evidence="2">CNPSo 3140</strain>
    </source>
</reference>
<dbReference type="AlphaFoldDB" id="A0A330GTR4"/>
<name>A0A330GTR4_9HYPH</name>
<dbReference type="Proteomes" id="UP000251956">
    <property type="component" value="Unassembled WGS sequence"/>
</dbReference>
<organism evidence="1 2">
    <name type="scientific">Mesorhizobium atlanticum</name>
    <dbReference type="NCBI Taxonomy" id="2233532"/>
    <lineage>
        <taxon>Bacteria</taxon>
        <taxon>Pseudomonadati</taxon>
        <taxon>Pseudomonadota</taxon>
        <taxon>Alphaproteobacteria</taxon>
        <taxon>Hyphomicrobiales</taxon>
        <taxon>Phyllobacteriaceae</taxon>
        <taxon>Mesorhizobium</taxon>
    </lineage>
</organism>
<proteinExistence type="predicted"/>
<accession>A0A330GTR4</accession>
<keyword evidence="2" id="KW-1185">Reference proteome</keyword>
<comment type="caution">
    <text evidence="1">The sequence shown here is derived from an EMBL/GenBank/DDBJ whole genome shotgun (WGS) entry which is preliminary data.</text>
</comment>
<protein>
    <submittedName>
        <fullName evidence="1">Uncharacterized protein</fullName>
    </submittedName>
</protein>